<dbReference type="AlphaFoldDB" id="A0AAE3LPL7"/>
<evidence type="ECO:0000256" key="1">
    <source>
        <dbReference type="SAM" id="SignalP"/>
    </source>
</evidence>
<keyword evidence="1" id="KW-0732">Signal</keyword>
<dbReference type="Pfam" id="PF10925">
    <property type="entry name" value="DUF2680"/>
    <property type="match status" value="1"/>
</dbReference>
<feature type="signal peptide" evidence="1">
    <location>
        <begin position="1"/>
        <end position="19"/>
    </location>
</feature>
<dbReference type="EMBL" id="JAOUSF010000006">
    <property type="protein sequence ID" value="MCU9615101.1"/>
    <property type="molecule type" value="Genomic_DNA"/>
</dbReference>
<organism evidence="2 3">
    <name type="scientific">Perspicuibacillus lycopersici</name>
    <dbReference type="NCBI Taxonomy" id="1325689"/>
    <lineage>
        <taxon>Bacteria</taxon>
        <taxon>Bacillati</taxon>
        <taxon>Bacillota</taxon>
        <taxon>Bacilli</taxon>
        <taxon>Bacillales</taxon>
        <taxon>Bacillaceae</taxon>
        <taxon>Perspicuibacillus</taxon>
    </lineage>
</organism>
<keyword evidence="3" id="KW-1185">Reference proteome</keyword>
<evidence type="ECO:0000313" key="3">
    <source>
        <dbReference type="Proteomes" id="UP001209318"/>
    </source>
</evidence>
<sequence length="155" mass="17712">MFSSLKLSAILLAAALPIANVLPDESKLLNESAASTAELEEDWNYVQVEQRLGENEEVQSKEANSSTEEVKLSEAQIKELEGLTADLMEGRKQLINKYVEFGILTQEKADKILEHMDKHFQKLKEENFVPKWDKHKMHKHKGKCDCEKNTDNVNQ</sequence>
<reference evidence="2" key="1">
    <citation type="submission" date="2022-10" db="EMBL/GenBank/DDBJ databases">
        <title>Description of Fervidibacillus gen. nov. in the family Fervidibacillaceae fam. nov. with two species, Fervidibacillus albus sp. nov., and Fervidibacillus halotolerans sp. nov., isolated from tidal flat sediments.</title>
        <authorList>
            <person name="Kwon K.K."/>
            <person name="Yang S.-H."/>
        </authorList>
    </citation>
    <scope>NUCLEOTIDE SEQUENCE</scope>
    <source>
        <strain evidence="2">JCM 19140</strain>
    </source>
</reference>
<comment type="caution">
    <text evidence="2">The sequence shown here is derived from an EMBL/GenBank/DDBJ whole genome shotgun (WGS) entry which is preliminary data.</text>
</comment>
<proteinExistence type="predicted"/>
<dbReference type="InterPro" id="IPR024485">
    <property type="entry name" value="DUF2680"/>
</dbReference>
<feature type="chain" id="PRO_5042197838" evidence="1">
    <location>
        <begin position="20"/>
        <end position="155"/>
    </location>
</feature>
<evidence type="ECO:0000313" key="2">
    <source>
        <dbReference type="EMBL" id="MCU9615101.1"/>
    </source>
</evidence>
<dbReference type="Proteomes" id="UP001209318">
    <property type="component" value="Unassembled WGS sequence"/>
</dbReference>
<protein>
    <submittedName>
        <fullName evidence="2">YckD family protein</fullName>
    </submittedName>
</protein>
<accession>A0AAE3LPL7</accession>
<dbReference type="RefSeq" id="WP_263074415.1">
    <property type="nucleotide sequence ID" value="NZ_JAOUSF010000006.1"/>
</dbReference>
<gene>
    <name evidence="2" type="ORF">OEV98_16315</name>
</gene>
<name>A0AAE3LPL7_9BACI</name>